<dbReference type="KEGG" id="gms:SOIL9_59590"/>
<feature type="chain" id="PRO_5026861205" evidence="1">
    <location>
        <begin position="21"/>
        <end position="355"/>
    </location>
</feature>
<proteinExistence type="predicted"/>
<feature type="signal peptide" evidence="1">
    <location>
        <begin position="1"/>
        <end position="20"/>
    </location>
</feature>
<dbReference type="Proteomes" id="UP000464178">
    <property type="component" value="Chromosome"/>
</dbReference>
<evidence type="ECO:0000313" key="2">
    <source>
        <dbReference type="EMBL" id="VTR91755.1"/>
    </source>
</evidence>
<sequence>MRSRIACLLLVAAASGVALTQEPKKPLVSGDPARVERIRKAAMPKIDKPVSFDTPEADAILAALEVFPEDNPWNLVVSDWPLHPKSKEIIASIGANKPLRYNPDMSFVLVPPGEKKIDVKLVSYPKESDKGPYPLPEVVPIEGWPASYSRNAKLKGITLEDVQRDKLKEGGDRHGIVVDPTNRMLYEFYQLKKTDAGWQAACEATFDLKSNKLRPNGWTSSDAAGLPIFPAIIRHDELKRGAIEHAMRVTVVKTARSYVYPATHFASRRTEADLPRMGERIRLRKDFDTSKFSAEVKVILEALKKYGMLVADNGIDWALSCAPDERIPVLHEELRKVKGSDFEVILPPEEYKPAK</sequence>
<reference evidence="2 3" key="1">
    <citation type="submission" date="2019-05" db="EMBL/GenBank/DDBJ databases">
        <authorList>
            <consortium name="Science for Life Laboratories"/>
        </authorList>
    </citation>
    <scope>NUCLEOTIDE SEQUENCE [LARGE SCALE GENOMIC DNA]</scope>
    <source>
        <strain evidence="2">Soil9</strain>
    </source>
</reference>
<gene>
    <name evidence="2" type="ORF">SOIL9_59590</name>
</gene>
<evidence type="ECO:0000313" key="3">
    <source>
        <dbReference type="Proteomes" id="UP000464178"/>
    </source>
</evidence>
<dbReference type="AlphaFoldDB" id="A0A6P2CUC9"/>
<name>A0A6P2CUC9_9BACT</name>
<protein>
    <submittedName>
        <fullName evidence="2">Uncharacterized protein</fullName>
    </submittedName>
</protein>
<evidence type="ECO:0000256" key="1">
    <source>
        <dbReference type="SAM" id="SignalP"/>
    </source>
</evidence>
<dbReference type="RefSeq" id="WP_162666705.1">
    <property type="nucleotide sequence ID" value="NZ_LR593886.1"/>
</dbReference>
<organism evidence="2 3">
    <name type="scientific">Gemmata massiliana</name>
    <dbReference type="NCBI Taxonomy" id="1210884"/>
    <lineage>
        <taxon>Bacteria</taxon>
        <taxon>Pseudomonadati</taxon>
        <taxon>Planctomycetota</taxon>
        <taxon>Planctomycetia</taxon>
        <taxon>Gemmatales</taxon>
        <taxon>Gemmataceae</taxon>
        <taxon>Gemmata</taxon>
    </lineage>
</organism>
<keyword evidence="1" id="KW-0732">Signal</keyword>
<dbReference type="EMBL" id="LR593886">
    <property type="protein sequence ID" value="VTR91755.1"/>
    <property type="molecule type" value="Genomic_DNA"/>
</dbReference>
<accession>A0A6P2CUC9</accession>
<keyword evidence="3" id="KW-1185">Reference proteome</keyword>